<keyword evidence="3" id="KW-1185">Reference proteome</keyword>
<protein>
    <recommendedName>
        <fullName evidence="4">Lipoprotein</fullName>
    </recommendedName>
</protein>
<evidence type="ECO:0000256" key="1">
    <source>
        <dbReference type="SAM" id="SignalP"/>
    </source>
</evidence>
<reference evidence="2" key="1">
    <citation type="submission" date="2018-02" db="EMBL/GenBank/DDBJ databases">
        <authorList>
            <person name="Vasarhelyi B.M."/>
            <person name="Deshmukh S."/>
            <person name="Balint B."/>
            <person name="Kukolya J."/>
        </authorList>
    </citation>
    <scope>NUCLEOTIDE SEQUENCE</scope>
    <source>
        <strain evidence="2">KB22</strain>
    </source>
</reference>
<feature type="chain" id="PRO_5037827915" description="Lipoprotein" evidence="1">
    <location>
        <begin position="23"/>
        <end position="195"/>
    </location>
</feature>
<comment type="caution">
    <text evidence="2">The sequence shown here is derived from an EMBL/GenBank/DDBJ whole genome shotgun (WGS) entry which is preliminary data.</text>
</comment>
<dbReference type="EMBL" id="PRDK01000009">
    <property type="protein sequence ID" value="MBE8715241.1"/>
    <property type="molecule type" value="Genomic_DNA"/>
</dbReference>
<dbReference type="RefSeq" id="WP_196937085.1">
    <property type="nucleotide sequence ID" value="NZ_MU158698.1"/>
</dbReference>
<gene>
    <name evidence="2" type="ORF">C4F49_16280</name>
</gene>
<dbReference type="PROSITE" id="PS51257">
    <property type="entry name" value="PROKAR_LIPOPROTEIN"/>
    <property type="match status" value="1"/>
</dbReference>
<organism evidence="2 3">
    <name type="scientific">Sphingobacterium hungaricum</name>
    <dbReference type="NCBI Taxonomy" id="2082723"/>
    <lineage>
        <taxon>Bacteria</taxon>
        <taxon>Pseudomonadati</taxon>
        <taxon>Bacteroidota</taxon>
        <taxon>Sphingobacteriia</taxon>
        <taxon>Sphingobacteriales</taxon>
        <taxon>Sphingobacteriaceae</taxon>
        <taxon>Sphingobacterium</taxon>
    </lineage>
</organism>
<feature type="signal peptide" evidence="1">
    <location>
        <begin position="1"/>
        <end position="22"/>
    </location>
</feature>
<accession>A0A928YRF3</accession>
<sequence>MNLIKVLLAPILFSIVLGCGNAQDQNESTNLSAEIGNATDVEETDSNIVIQDTLKEAVSQAKKFLYNSRLDPETVEYKTMKSDEIKGLENYNCGEDVVRYLPFPQKGDVKLFLIPQDCGDFPYRYMLVTVKNNAVVSGFYAEGKWYEPENYSEIEYTSFTIDEDYNIAVKTQFLKQTDIVHYYIDEKGAIEKRVN</sequence>
<dbReference type="AlphaFoldDB" id="A0A928YRF3"/>
<evidence type="ECO:0000313" key="3">
    <source>
        <dbReference type="Proteomes" id="UP000616201"/>
    </source>
</evidence>
<proteinExistence type="predicted"/>
<dbReference type="Proteomes" id="UP000616201">
    <property type="component" value="Unassembled WGS sequence"/>
</dbReference>
<evidence type="ECO:0008006" key="4">
    <source>
        <dbReference type="Google" id="ProtNLM"/>
    </source>
</evidence>
<evidence type="ECO:0000313" key="2">
    <source>
        <dbReference type="EMBL" id="MBE8715241.1"/>
    </source>
</evidence>
<keyword evidence="1" id="KW-0732">Signal</keyword>
<name>A0A928YRF3_9SPHI</name>